<dbReference type="SUPFAM" id="SSF54637">
    <property type="entry name" value="Thioesterase/thiol ester dehydrase-isomerase"/>
    <property type="match status" value="1"/>
</dbReference>
<accession>A0A1Y2L3W9</accession>
<evidence type="ECO:0000313" key="5">
    <source>
        <dbReference type="Proteomes" id="UP000193391"/>
    </source>
</evidence>
<sequence>MSNGGDNLAFEQQHGSGLQEMLGYRLVEWRASEAVVTLDVAAQHCNRAGILHGGVLATMLDTASGYACCYCPVPGHIRRCLTLSLTTQFMGQAKAGETVRVTAQRQGGGRKIIFTTATAVNEQGKIIGSASGTFRYQRGSEDENGVPRGES</sequence>
<evidence type="ECO:0000313" key="4">
    <source>
        <dbReference type="EMBL" id="OSQ40515.1"/>
    </source>
</evidence>
<dbReference type="InterPro" id="IPR003736">
    <property type="entry name" value="PAAI_dom"/>
</dbReference>
<gene>
    <name evidence="4" type="ORF">TMES_01720</name>
</gene>
<reference evidence="4 5" key="1">
    <citation type="submission" date="2014-03" db="EMBL/GenBank/DDBJ databases">
        <title>The draft genome sequence of Thalassospira mesophila JCM 18969.</title>
        <authorList>
            <person name="Lai Q."/>
            <person name="Shao Z."/>
        </authorList>
    </citation>
    <scope>NUCLEOTIDE SEQUENCE [LARGE SCALE GENOMIC DNA]</scope>
    <source>
        <strain evidence="4 5">JCM 18969</strain>
    </source>
</reference>
<evidence type="ECO:0000256" key="1">
    <source>
        <dbReference type="ARBA" id="ARBA00008324"/>
    </source>
</evidence>
<evidence type="ECO:0000256" key="2">
    <source>
        <dbReference type="ARBA" id="ARBA00022801"/>
    </source>
</evidence>
<dbReference type="Proteomes" id="UP000193391">
    <property type="component" value="Unassembled WGS sequence"/>
</dbReference>
<organism evidence="4 5">
    <name type="scientific">Thalassospira mesophila</name>
    <dbReference type="NCBI Taxonomy" id="1293891"/>
    <lineage>
        <taxon>Bacteria</taxon>
        <taxon>Pseudomonadati</taxon>
        <taxon>Pseudomonadota</taxon>
        <taxon>Alphaproteobacteria</taxon>
        <taxon>Rhodospirillales</taxon>
        <taxon>Thalassospiraceae</taxon>
        <taxon>Thalassospira</taxon>
    </lineage>
</organism>
<keyword evidence="2" id="KW-0378">Hydrolase</keyword>
<dbReference type="RefSeq" id="WP_085578830.1">
    <property type="nucleotide sequence ID" value="NZ_JFKA01000001.1"/>
</dbReference>
<dbReference type="Gene3D" id="3.10.129.10">
    <property type="entry name" value="Hotdog Thioesterase"/>
    <property type="match status" value="1"/>
</dbReference>
<dbReference type="AlphaFoldDB" id="A0A1Y2L3W9"/>
<dbReference type="OrthoDB" id="3477511at2"/>
<protein>
    <submittedName>
        <fullName evidence="4">Aromatic compounds catabolism protein</fullName>
    </submittedName>
</protein>
<comment type="similarity">
    <text evidence="1">Belongs to the thioesterase PaaI family.</text>
</comment>
<dbReference type="InterPro" id="IPR039298">
    <property type="entry name" value="ACOT13"/>
</dbReference>
<dbReference type="InterPro" id="IPR006683">
    <property type="entry name" value="Thioestr_dom"/>
</dbReference>
<comment type="caution">
    <text evidence="4">The sequence shown here is derived from an EMBL/GenBank/DDBJ whole genome shotgun (WGS) entry which is preliminary data.</text>
</comment>
<name>A0A1Y2L3W9_9PROT</name>
<proteinExistence type="inferred from homology"/>
<dbReference type="CDD" id="cd03443">
    <property type="entry name" value="PaaI_thioesterase"/>
    <property type="match status" value="1"/>
</dbReference>
<keyword evidence="5" id="KW-1185">Reference proteome</keyword>
<dbReference type="STRING" id="1293891.TMES_01720"/>
<dbReference type="GO" id="GO:0047617">
    <property type="term" value="F:fatty acyl-CoA hydrolase activity"/>
    <property type="evidence" value="ECO:0007669"/>
    <property type="project" value="InterPro"/>
</dbReference>
<dbReference type="EMBL" id="JFKA01000001">
    <property type="protein sequence ID" value="OSQ40515.1"/>
    <property type="molecule type" value="Genomic_DNA"/>
</dbReference>
<dbReference type="PANTHER" id="PTHR21660">
    <property type="entry name" value="THIOESTERASE SUPERFAMILY MEMBER-RELATED"/>
    <property type="match status" value="1"/>
</dbReference>
<dbReference type="NCBIfam" id="TIGR00369">
    <property type="entry name" value="unchar_dom_1"/>
    <property type="match status" value="1"/>
</dbReference>
<dbReference type="InterPro" id="IPR029069">
    <property type="entry name" value="HotDog_dom_sf"/>
</dbReference>
<evidence type="ECO:0000259" key="3">
    <source>
        <dbReference type="Pfam" id="PF03061"/>
    </source>
</evidence>
<feature type="domain" description="Thioesterase" evidence="3">
    <location>
        <begin position="49"/>
        <end position="125"/>
    </location>
</feature>
<dbReference type="PANTHER" id="PTHR21660:SF1">
    <property type="entry name" value="ACYL-COENZYME A THIOESTERASE 13"/>
    <property type="match status" value="1"/>
</dbReference>
<dbReference type="Pfam" id="PF03061">
    <property type="entry name" value="4HBT"/>
    <property type="match status" value="1"/>
</dbReference>